<organism evidence="1 2">
    <name type="scientific">Rugosimonospora acidiphila</name>
    <dbReference type="NCBI Taxonomy" id="556531"/>
    <lineage>
        <taxon>Bacteria</taxon>
        <taxon>Bacillati</taxon>
        <taxon>Actinomycetota</taxon>
        <taxon>Actinomycetes</taxon>
        <taxon>Micromonosporales</taxon>
        <taxon>Micromonosporaceae</taxon>
        <taxon>Rugosimonospora</taxon>
    </lineage>
</organism>
<dbReference type="EMBL" id="BAABJQ010000018">
    <property type="protein sequence ID" value="GAA5192746.1"/>
    <property type="molecule type" value="Genomic_DNA"/>
</dbReference>
<sequence>MRQQCPVFDGDGAAQRLTELGLTTEILEFVLRGADAEARAYTPLDPPNMQGMARYARTVRLLRERLVPLGWSYDNPRNLARTVSPDRRVAIITTLGDGATGVPHVMPSTRYEKGIATVEAVGRNFLQLSLPIDLGDLGDDGPLDVEDDATATWILLYNVTDTEIRAELSLPDSMVDGYIDTWVERLVLPPIPLEPAIDLTAPKTSAAPRGIVPGPRVAALAPRADEPDVLVTRRFA</sequence>
<evidence type="ECO:0000313" key="2">
    <source>
        <dbReference type="Proteomes" id="UP001501570"/>
    </source>
</evidence>
<dbReference type="Proteomes" id="UP001501570">
    <property type="component" value="Unassembled WGS sequence"/>
</dbReference>
<gene>
    <name evidence="1" type="ORF">GCM10023322_52980</name>
</gene>
<keyword evidence="2" id="KW-1185">Reference proteome</keyword>
<dbReference type="RefSeq" id="WP_345634032.1">
    <property type="nucleotide sequence ID" value="NZ_BAABJQ010000018.1"/>
</dbReference>
<evidence type="ECO:0000313" key="1">
    <source>
        <dbReference type="EMBL" id="GAA5192746.1"/>
    </source>
</evidence>
<accession>A0ABP9S9B6</accession>
<proteinExistence type="predicted"/>
<protein>
    <submittedName>
        <fullName evidence="1">Uncharacterized protein</fullName>
    </submittedName>
</protein>
<comment type="caution">
    <text evidence="1">The sequence shown here is derived from an EMBL/GenBank/DDBJ whole genome shotgun (WGS) entry which is preliminary data.</text>
</comment>
<reference evidence="2" key="1">
    <citation type="journal article" date="2019" name="Int. J. Syst. Evol. Microbiol.">
        <title>The Global Catalogue of Microorganisms (GCM) 10K type strain sequencing project: providing services to taxonomists for standard genome sequencing and annotation.</title>
        <authorList>
            <consortium name="The Broad Institute Genomics Platform"/>
            <consortium name="The Broad Institute Genome Sequencing Center for Infectious Disease"/>
            <person name="Wu L."/>
            <person name="Ma J."/>
        </authorList>
    </citation>
    <scope>NUCLEOTIDE SEQUENCE [LARGE SCALE GENOMIC DNA]</scope>
    <source>
        <strain evidence="2">JCM 18304</strain>
    </source>
</reference>
<name>A0ABP9S9B6_9ACTN</name>